<feature type="compositionally biased region" description="Polar residues" evidence="1">
    <location>
        <begin position="46"/>
        <end position="55"/>
    </location>
</feature>
<reference evidence="2" key="2">
    <citation type="submission" date="2020-11" db="EMBL/GenBank/DDBJ databases">
        <authorList>
            <person name="McCartney M.A."/>
            <person name="Auch B."/>
            <person name="Kono T."/>
            <person name="Mallez S."/>
            <person name="Becker A."/>
            <person name="Gohl D.M."/>
            <person name="Silverstein K.A.T."/>
            <person name="Koren S."/>
            <person name="Bechman K.B."/>
            <person name="Herman A."/>
            <person name="Abrahante J.E."/>
            <person name="Garbe J."/>
        </authorList>
    </citation>
    <scope>NUCLEOTIDE SEQUENCE</scope>
    <source>
        <strain evidence="2">Duluth1</strain>
        <tissue evidence="2">Whole animal</tissue>
    </source>
</reference>
<evidence type="ECO:0000256" key="1">
    <source>
        <dbReference type="SAM" id="MobiDB-lite"/>
    </source>
</evidence>
<comment type="caution">
    <text evidence="2">The sequence shown here is derived from an EMBL/GenBank/DDBJ whole genome shotgun (WGS) entry which is preliminary data.</text>
</comment>
<evidence type="ECO:0000313" key="2">
    <source>
        <dbReference type="EMBL" id="KAH3699961.1"/>
    </source>
</evidence>
<evidence type="ECO:0000313" key="3">
    <source>
        <dbReference type="Proteomes" id="UP000828390"/>
    </source>
</evidence>
<feature type="compositionally biased region" description="Polar residues" evidence="1">
    <location>
        <begin position="70"/>
        <end position="89"/>
    </location>
</feature>
<protein>
    <submittedName>
        <fullName evidence="2">Uncharacterized protein</fullName>
    </submittedName>
</protein>
<feature type="region of interest" description="Disordered" evidence="1">
    <location>
        <begin position="46"/>
        <end position="99"/>
    </location>
</feature>
<gene>
    <name evidence="2" type="ORF">DPMN_074923</name>
</gene>
<accession>A0A9D4BM54</accession>
<reference evidence="2" key="1">
    <citation type="journal article" date="2019" name="bioRxiv">
        <title>The Genome of the Zebra Mussel, Dreissena polymorpha: A Resource for Invasive Species Research.</title>
        <authorList>
            <person name="McCartney M.A."/>
            <person name="Auch B."/>
            <person name="Kono T."/>
            <person name="Mallez S."/>
            <person name="Zhang Y."/>
            <person name="Obille A."/>
            <person name="Becker A."/>
            <person name="Abrahante J.E."/>
            <person name="Garbe J."/>
            <person name="Badalamenti J.P."/>
            <person name="Herman A."/>
            <person name="Mangelson H."/>
            <person name="Liachko I."/>
            <person name="Sullivan S."/>
            <person name="Sone E.D."/>
            <person name="Koren S."/>
            <person name="Silverstein K.A.T."/>
            <person name="Beckman K.B."/>
            <person name="Gohl D.M."/>
        </authorList>
    </citation>
    <scope>NUCLEOTIDE SEQUENCE</scope>
    <source>
        <strain evidence="2">Duluth1</strain>
        <tissue evidence="2">Whole animal</tissue>
    </source>
</reference>
<proteinExistence type="predicted"/>
<feature type="compositionally biased region" description="Low complexity" evidence="1">
    <location>
        <begin position="56"/>
        <end position="69"/>
    </location>
</feature>
<name>A0A9D4BM54_DREPO</name>
<sequence length="99" mass="10420">MTASAPPGTITSSATHTFLAVSSVALLTHGILTPFRTNTFLLNRMSTEPSTSYPNRTSSSISATTASRSNVTGQISSLTPPIPNSSIGSNKVHRPRNFD</sequence>
<dbReference type="EMBL" id="JAIWYP010000015">
    <property type="protein sequence ID" value="KAH3699961.1"/>
    <property type="molecule type" value="Genomic_DNA"/>
</dbReference>
<organism evidence="2 3">
    <name type="scientific">Dreissena polymorpha</name>
    <name type="common">Zebra mussel</name>
    <name type="synonym">Mytilus polymorpha</name>
    <dbReference type="NCBI Taxonomy" id="45954"/>
    <lineage>
        <taxon>Eukaryota</taxon>
        <taxon>Metazoa</taxon>
        <taxon>Spiralia</taxon>
        <taxon>Lophotrochozoa</taxon>
        <taxon>Mollusca</taxon>
        <taxon>Bivalvia</taxon>
        <taxon>Autobranchia</taxon>
        <taxon>Heteroconchia</taxon>
        <taxon>Euheterodonta</taxon>
        <taxon>Imparidentia</taxon>
        <taxon>Neoheterodontei</taxon>
        <taxon>Myida</taxon>
        <taxon>Dreissenoidea</taxon>
        <taxon>Dreissenidae</taxon>
        <taxon>Dreissena</taxon>
    </lineage>
</organism>
<dbReference type="Proteomes" id="UP000828390">
    <property type="component" value="Unassembled WGS sequence"/>
</dbReference>
<keyword evidence="3" id="KW-1185">Reference proteome</keyword>
<dbReference type="AlphaFoldDB" id="A0A9D4BM54"/>